<dbReference type="PROSITE" id="PS50865">
    <property type="entry name" value="ZF_MYND_2"/>
    <property type="match status" value="1"/>
</dbReference>
<feature type="region of interest" description="Disordered" evidence="5">
    <location>
        <begin position="1"/>
        <end position="27"/>
    </location>
</feature>
<comment type="caution">
    <text evidence="8">The sequence shown here is derived from an EMBL/GenBank/DDBJ whole genome shotgun (WGS) entry which is preliminary data.</text>
</comment>
<dbReference type="STRING" id="2282107.A0A286UI09"/>
<reference evidence="8 9" key="1">
    <citation type="journal article" date="2017" name="Mol. Ecol.">
        <title>Comparative and population genomic landscape of Phellinus noxius: A hypervariable fungus causing root rot in trees.</title>
        <authorList>
            <person name="Chung C.L."/>
            <person name="Lee T.J."/>
            <person name="Akiba M."/>
            <person name="Lee H.H."/>
            <person name="Kuo T.H."/>
            <person name="Liu D."/>
            <person name="Ke H.M."/>
            <person name="Yokoi T."/>
            <person name="Roa M.B."/>
            <person name="Lu M.J."/>
            <person name="Chang Y.Y."/>
            <person name="Ann P.J."/>
            <person name="Tsai J.N."/>
            <person name="Chen C.Y."/>
            <person name="Tzean S.S."/>
            <person name="Ota Y."/>
            <person name="Hattori T."/>
            <person name="Sahashi N."/>
            <person name="Liou R.F."/>
            <person name="Kikuchi T."/>
            <person name="Tsai I.J."/>
        </authorList>
    </citation>
    <scope>NUCLEOTIDE SEQUENCE [LARGE SCALE GENOMIC DNA]</scope>
    <source>
        <strain evidence="8 9">FFPRI411160</strain>
    </source>
</reference>
<dbReference type="PANTHER" id="PTHR12197:SF251">
    <property type="entry name" value="EG:BACR7C10.4 PROTEIN"/>
    <property type="match status" value="1"/>
</dbReference>
<name>A0A286UI09_9AGAM</name>
<dbReference type="Proteomes" id="UP000217199">
    <property type="component" value="Unassembled WGS sequence"/>
</dbReference>
<keyword evidence="3" id="KW-0862">Zinc</keyword>
<evidence type="ECO:0000256" key="3">
    <source>
        <dbReference type="ARBA" id="ARBA00022833"/>
    </source>
</evidence>
<evidence type="ECO:0000256" key="2">
    <source>
        <dbReference type="ARBA" id="ARBA00022771"/>
    </source>
</evidence>
<dbReference type="Pfam" id="PF01753">
    <property type="entry name" value="zf-MYND"/>
    <property type="match status" value="1"/>
</dbReference>
<evidence type="ECO:0000256" key="1">
    <source>
        <dbReference type="ARBA" id="ARBA00022723"/>
    </source>
</evidence>
<evidence type="ECO:0000256" key="5">
    <source>
        <dbReference type="SAM" id="MobiDB-lite"/>
    </source>
</evidence>
<sequence>MSFKDRRASRVSRQAKSFVLTHDNPEGHQQLSNITGRIENPSDINLQKHVAQETRTEPSVALYAPITPPERAVYPSGCYSTLPPVLSIRKTDERGRGLWSDVGISAGTVLFSVRPHVHVLSRSQLNLYCSSCCAPGPQTGLKRCTKCKTIFYCGSACQKADWYSHKQECDALQIWASSAPRESSDISYTIPPEAVRCLARIIWKRKKLKNESVWWKEIDEMQSHRRDQSESMVDSHVHLAHALIKYMGMESPRDLIDHGINGIGELVDLISKFTSNSFTLTTPALSPVGVTVSPIAALMNHSCDPNIAVVFPRSNSSSPDEPTLSLIAIKDIPPGAELFTSYIDITLPTSNRQKELREIYNFTCSCSTCSPQVSEEDWRERMWCPRKCGGTCPLPASDDDVVKCSNCRTTAVNTGEIVDLIRVGNEALKKATGLQFKDPLASLRLTENMIPLLTSQIPNSTHPLLGLVRLSQNLQISALSEKPSQPHLDMAIRFATMNIEGLAKILRFGHPVRALALTELGKLYAVDEPDPDSENHSLECITPASGDNKDLFKNYQHPRGPDRLRRAVQVLQQAYNELCIAFGRKNNGGAVGIEIRETLSRLEKELAVWDTGIRDTLDDKIAENNKKKVPTKT</sequence>
<dbReference type="SUPFAM" id="SSF82199">
    <property type="entry name" value="SET domain"/>
    <property type="match status" value="1"/>
</dbReference>
<dbReference type="InterPro" id="IPR002893">
    <property type="entry name" value="Znf_MYND"/>
</dbReference>
<dbReference type="GO" id="GO:0008270">
    <property type="term" value="F:zinc ion binding"/>
    <property type="evidence" value="ECO:0007669"/>
    <property type="project" value="UniProtKB-KW"/>
</dbReference>
<dbReference type="PROSITE" id="PS50280">
    <property type="entry name" value="SET"/>
    <property type="match status" value="1"/>
</dbReference>
<dbReference type="EMBL" id="NBII01000005">
    <property type="protein sequence ID" value="PAV19149.1"/>
    <property type="molecule type" value="Genomic_DNA"/>
</dbReference>
<feature type="domain" description="MYND-type" evidence="7">
    <location>
        <begin position="129"/>
        <end position="169"/>
    </location>
</feature>
<dbReference type="OrthoDB" id="265717at2759"/>
<dbReference type="SUPFAM" id="SSF144232">
    <property type="entry name" value="HIT/MYND zinc finger-like"/>
    <property type="match status" value="1"/>
</dbReference>
<dbReference type="Pfam" id="PF00856">
    <property type="entry name" value="SET"/>
    <property type="match status" value="1"/>
</dbReference>
<gene>
    <name evidence="8" type="ORF">PNOK_0599300</name>
</gene>
<accession>A0A286UI09</accession>
<evidence type="ECO:0000259" key="6">
    <source>
        <dbReference type="PROSITE" id="PS50280"/>
    </source>
</evidence>
<keyword evidence="9" id="KW-1185">Reference proteome</keyword>
<keyword evidence="1" id="KW-0479">Metal-binding</keyword>
<keyword evidence="2 4" id="KW-0863">Zinc-finger</keyword>
<dbReference type="InParanoid" id="A0A286UI09"/>
<dbReference type="InterPro" id="IPR001214">
    <property type="entry name" value="SET_dom"/>
</dbReference>
<feature type="domain" description="SET" evidence="6">
    <location>
        <begin position="84"/>
        <end position="343"/>
    </location>
</feature>
<dbReference type="PROSITE" id="PS01360">
    <property type="entry name" value="ZF_MYND_1"/>
    <property type="match status" value="1"/>
</dbReference>
<dbReference type="Gene3D" id="6.10.140.2220">
    <property type="match status" value="1"/>
</dbReference>
<protein>
    <submittedName>
        <fullName evidence="8">SET domain-containing</fullName>
    </submittedName>
</protein>
<dbReference type="Gene3D" id="2.170.270.10">
    <property type="entry name" value="SET domain"/>
    <property type="match status" value="1"/>
</dbReference>
<evidence type="ECO:0000256" key="4">
    <source>
        <dbReference type="PROSITE-ProRule" id="PRU00134"/>
    </source>
</evidence>
<dbReference type="InterPro" id="IPR050869">
    <property type="entry name" value="H3K4_H4K5_MeTrfase"/>
</dbReference>
<dbReference type="PANTHER" id="PTHR12197">
    <property type="entry name" value="HISTONE-LYSINE N-METHYLTRANSFERASE SMYD"/>
    <property type="match status" value="1"/>
</dbReference>
<dbReference type="Gene3D" id="1.10.220.160">
    <property type="match status" value="1"/>
</dbReference>
<organism evidence="8 9">
    <name type="scientific">Pyrrhoderma noxium</name>
    <dbReference type="NCBI Taxonomy" id="2282107"/>
    <lineage>
        <taxon>Eukaryota</taxon>
        <taxon>Fungi</taxon>
        <taxon>Dikarya</taxon>
        <taxon>Basidiomycota</taxon>
        <taxon>Agaricomycotina</taxon>
        <taxon>Agaricomycetes</taxon>
        <taxon>Hymenochaetales</taxon>
        <taxon>Hymenochaetaceae</taxon>
        <taxon>Pyrrhoderma</taxon>
    </lineage>
</organism>
<dbReference type="SMART" id="SM00317">
    <property type="entry name" value="SET"/>
    <property type="match status" value="1"/>
</dbReference>
<evidence type="ECO:0000313" key="8">
    <source>
        <dbReference type="EMBL" id="PAV19149.1"/>
    </source>
</evidence>
<dbReference type="AlphaFoldDB" id="A0A286UI09"/>
<evidence type="ECO:0000259" key="7">
    <source>
        <dbReference type="PROSITE" id="PS50865"/>
    </source>
</evidence>
<evidence type="ECO:0000313" key="9">
    <source>
        <dbReference type="Proteomes" id="UP000217199"/>
    </source>
</evidence>
<proteinExistence type="predicted"/>
<dbReference type="InterPro" id="IPR046341">
    <property type="entry name" value="SET_dom_sf"/>
</dbReference>
<dbReference type="GO" id="GO:0005634">
    <property type="term" value="C:nucleus"/>
    <property type="evidence" value="ECO:0007669"/>
    <property type="project" value="TreeGrafter"/>
</dbReference>